<gene>
    <name evidence="7" type="primary">mepA_18</name>
    <name evidence="7" type="ORF">ERS852572_02949</name>
</gene>
<dbReference type="RefSeq" id="WP_148486452.1">
    <property type="nucleotide sequence ID" value="NZ_CABIYH010000025.1"/>
</dbReference>
<evidence type="ECO:0000313" key="7">
    <source>
        <dbReference type="EMBL" id="CUN26014.1"/>
    </source>
</evidence>
<dbReference type="STRING" id="166486.ERS852572_02949"/>
<dbReference type="PaxDb" id="166486-ERS852572_02949"/>
<keyword evidence="6" id="KW-0472">Membrane</keyword>
<reference evidence="7 8" key="1">
    <citation type="submission" date="2015-09" db="EMBL/GenBank/DDBJ databases">
        <authorList>
            <consortium name="Pathogen Informatics"/>
        </authorList>
    </citation>
    <scope>NUCLEOTIDE SEQUENCE [LARGE SCALE GENOMIC DNA]</scope>
    <source>
        <strain evidence="7 8">2789STDY5834960</strain>
    </source>
</reference>
<evidence type="ECO:0000313" key="8">
    <source>
        <dbReference type="Proteomes" id="UP000095350"/>
    </source>
</evidence>
<comment type="similarity">
    <text evidence="2">Belongs to the multi antimicrobial extrusion (MATE) (TC 2.A.66.1) family.</text>
</comment>
<comment type="function">
    <text evidence="1">Multidrug efflux pump.</text>
</comment>
<evidence type="ECO:0000256" key="3">
    <source>
        <dbReference type="ARBA" id="ARBA00020268"/>
    </source>
</evidence>
<dbReference type="InterPro" id="IPR002528">
    <property type="entry name" value="MATE_fam"/>
</dbReference>
<evidence type="ECO:0000256" key="5">
    <source>
        <dbReference type="ARBA" id="ARBA00031636"/>
    </source>
</evidence>
<proteinExistence type="inferred from homology"/>
<dbReference type="GO" id="GO:0015297">
    <property type="term" value="F:antiporter activity"/>
    <property type="evidence" value="ECO:0007669"/>
    <property type="project" value="InterPro"/>
</dbReference>
<dbReference type="InterPro" id="IPR050222">
    <property type="entry name" value="MATE_MdtK"/>
</dbReference>
<protein>
    <recommendedName>
        <fullName evidence="3">Probable multidrug resistance protein NorM</fullName>
    </recommendedName>
    <alternativeName>
        <fullName evidence="5">Multidrug-efflux transporter</fullName>
    </alternativeName>
</protein>
<evidence type="ECO:0000256" key="2">
    <source>
        <dbReference type="ARBA" id="ARBA00010199"/>
    </source>
</evidence>
<organism evidence="7 8">
    <name type="scientific">Roseburia intestinalis</name>
    <dbReference type="NCBI Taxonomy" id="166486"/>
    <lineage>
        <taxon>Bacteria</taxon>
        <taxon>Bacillati</taxon>
        <taxon>Bacillota</taxon>
        <taxon>Clostridia</taxon>
        <taxon>Lachnospirales</taxon>
        <taxon>Lachnospiraceae</taxon>
        <taxon>Roseburia</taxon>
    </lineage>
</organism>
<feature type="transmembrane region" description="Helical" evidence="6">
    <location>
        <begin position="164"/>
        <end position="183"/>
    </location>
</feature>
<dbReference type="OrthoDB" id="9811110at2"/>
<feature type="transmembrane region" description="Helical" evidence="6">
    <location>
        <begin position="195"/>
        <end position="213"/>
    </location>
</feature>
<feature type="transmembrane region" description="Helical" evidence="6">
    <location>
        <begin position="130"/>
        <end position="152"/>
    </location>
</feature>
<keyword evidence="6" id="KW-0812">Transmembrane</keyword>
<dbReference type="EMBL" id="CYXZ01000025">
    <property type="protein sequence ID" value="CUN26014.1"/>
    <property type="molecule type" value="Genomic_DNA"/>
</dbReference>
<evidence type="ECO:0000256" key="6">
    <source>
        <dbReference type="SAM" id="Phobius"/>
    </source>
</evidence>
<sequence>MNENELMSSLPVPKAVAKMAIPSVISSLVTVVYNMADTFFVGQTGDPLQVAAIGIVFKANMFITFLQMGLANGVQPLLGYNYGSGDHKRFVSVERYTKKCCVIVGILATALFFVLREPIIRLFISDGEVVYYGVKMLIAYMLSGPVIGLLFVNMNCMQSVGNSFPATILSVMRQGLLLIPLLYLLNACMGLNGVIYGQAFTDYAAVILSAVLWRRIRRRIERR</sequence>
<dbReference type="Proteomes" id="UP000095350">
    <property type="component" value="Unassembled WGS sequence"/>
</dbReference>
<keyword evidence="4" id="KW-0813">Transport</keyword>
<dbReference type="GO" id="GO:0042910">
    <property type="term" value="F:xenobiotic transmembrane transporter activity"/>
    <property type="evidence" value="ECO:0007669"/>
    <property type="project" value="InterPro"/>
</dbReference>
<accession>A0A173VG25</accession>
<dbReference type="AlphaFoldDB" id="A0A173VG25"/>
<dbReference type="PANTHER" id="PTHR43298">
    <property type="entry name" value="MULTIDRUG RESISTANCE PROTEIN NORM-RELATED"/>
    <property type="match status" value="1"/>
</dbReference>
<feature type="transmembrane region" description="Helical" evidence="6">
    <location>
        <begin position="15"/>
        <end position="36"/>
    </location>
</feature>
<feature type="transmembrane region" description="Helical" evidence="6">
    <location>
        <begin position="48"/>
        <end position="66"/>
    </location>
</feature>
<keyword evidence="6" id="KW-1133">Transmembrane helix</keyword>
<evidence type="ECO:0000256" key="1">
    <source>
        <dbReference type="ARBA" id="ARBA00003408"/>
    </source>
</evidence>
<dbReference type="PANTHER" id="PTHR43298:SF2">
    <property type="entry name" value="FMN_FAD EXPORTER YEEO-RELATED"/>
    <property type="match status" value="1"/>
</dbReference>
<feature type="transmembrane region" description="Helical" evidence="6">
    <location>
        <begin position="100"/>
        <end position="124"/>
    </location>
</feature>
<evidence type="ECO:0000256" key="4">
    <source>
        <dbReference type="ARBA" id="ARBA00022448"/>
    </source>
</evidence>
<dbReference type="Pfam" id="PF01554">
    <property type="entry name" value="MatE"/>
    <property type="match status" value="1"/>
</dbReference>
<dbReference type="GO" id="GO:0005886">
    <property type="term" value="C:plasma membrane"/>
    <property type="evidence" value="ECO:0007669"/>
    <property type="project" value="TreeGrafter"/>
</dbReference>
<name>A0A173VG25_9FIRM</name>